<keyword evidence="1" id="KW-0175">Coiled coil</keyword>
<dbReference type="Proteomes" id="UP000317708">
    <property type="component" value="Unassembled WGS sequence"/>
</dbReference>
<name>A0A552F700_MICAE</name>
<evidence type="ECO:0000313" key="3">
    <source>
        <dbReference type="Proteomes" id="UP000317708"/>
    </source>
</evidence>
<evidence type="ECO:0008006" key="4">
    <source>
        <dbReference type="Google" id="ProtNLM"/>
    </source>
</evidence>
<dbReference type="InterPro" id="IPR027417">
    <property type="entry name" value="P-loop_NTPase"/>
</dbReference>
<feature type="coiled-coil region" evidence="1">
    <location>
        <begin position="60"/>
        <end position="87"/>
    </location>
</feature>
<evidence type="ECO:0000256" key="1">
    <source>
        <dbReference type="SAM" id="Coils"/>
    </source>
</evidence>
<protein>
    <recommendedName>
        <fullName evidence="4">G domain-containing protein</fullName>
    </recommendedName>
</protein>
<sequence>MSWMYGLSLLASSGINAWQAGKNRQSSESISRLNRDSSEEIARLSRKHSAELQYNQLKFSVLQQRENQEFQRELAELNHERAKEIEAFRAQVNFAINQKNLDFQKWRFEQEKKIQYDILQLQQDFQRDLTQIQHQNALIQMRERLREDKSPIHNPAFNILENSFAHRVMPLQVLISPPQLNYDPKTGKPYISGVEDTLAGEIHQFLSQGYAGNQEWPVQFLNGDWISNSQGGNAALLSLHSQLKNIPVLILDTKIPFDELNFSVGYWFSGDVSFTRSSILSSQSVSHLLHESAKKRALKWEEKREKIKASGKDEAYIKALGKVDEENLQIYYQELAEIAELKQIGVTDLPIRKEYKITEEDYKTFYRYLAVWHCLAIGLYADILFLGNSWENTPLLPSLIPYLLEKYRDNPLLTSEFWQEAISSIVKVYGEFYNSLRSDFAYCGHEIRMELALSLANLPSEYRCLALEQGNKAFSDWLRANDAPSDKVFDLDNDADCQLLKRIIYQEDQPFLESLKLLLDKVKDVDRIDGSQSAGVKSLIAGWEFLDRLGIISNVSMMEFEKSPKITDPNSKKCDNISETDIKNQNTYTGEPTMNSNKENQQATEILKSLQRLFSDRPEVLRLLDPTNLDPDRVAGEVILENYRNQEGFASPVNFYVTGKTRAGKTSLGNTIFDGKQTAMKSTGYRDCTFDLGSFQSANNLRYFDLPGAGSKEEFENINRAILCLAQIQPKRGRNPIVTEFILSDYTDFTKTQMPKQKTISVDEWQSNENQLIYGADVILYVIAPHEGLGRDDENYMYDLLSAQKEKRGSSNVVFALNLHLTEKGEPKYTQPNIEDAYKTITDIYNEVFPNHPTKPVIIEINSLTGLGADKIAEEICRLLPADKLGKMEEVLGDKLKEKARKIRSKKFREALIYIASRLATFKVDQSFDNSSDIVLGSYAAVYSYSSKVFKKEVSNGENAYGVVSDFAGQTKESRTENITIKEPIIESIERFRTISEPVFGNVEEVNQIIVENEEIVETKRGGFLGELDQKIRGPRVDKVKRPKVIDLKTIKNQQIGTKHTEVSDGYQTAVTGYNDKIVGLKHLKGGYDIIKGILAIGLGIESLPDENTGNFNHIYEAGEKEVNLKIGNLKSRVEQVINNSDSKKAENEIISILMQALL</sequence>
<dbReference type="Gene3D" id="3.40.50.300">
    <property type="entry name" value="P-loop containing nucleotide triphosphate hydrolases"/>
    <property type="match status" value="1"/>
</dbReference>
<evidence type="ECO:0000313" key="2">
    <source>
        <dbReference type="EMBL" id="TRU42481.1"/>
    </source>
</evidence>
<dbReference type="SUPFAM" id="SSF52540">
    <property type="entry name" value="P-loop containing nucleoside triphosphate hydrolases"/>
    <property type="match status" value="1"/>
</dbReference>
<dbReference type="AlphaFoldDB" id="A0A552F700"/>
<organism evidence="2 3">
    <name type="scientific">Microcystis aeruginosa Ma_MB_S_20031200_S102</name>
    <dbReference type="NCBI Taxonomy" id="2486254"/>
    <lineage>
        <taxon>Bacteria</taxon>
        <taxon>Bacillati</taxon>
        <taxon>Cyanobacteriota</taxon>
        <taxon>Cyanophyceae</taxon>
        <taxon>Oscillatoriophycideae</taxon>
        <taxon>Chroococcales</taxon>
        <taxon>Microcystaceae</taxon>
        <taxon>Microcystis</taxon>
    </lineage>
</organism>
<comment type="caution">
    <text evidence="2">The sequence shown here is derived from an EMBL/GenBank/DDBJ whole genome shotgun (WGS) entry which is preliminary data.</text>
</comment>
<reference evidence="2 3" key="1">
    <citation type="submission" date="2019-01" db="EMBL/GenBank/DDBJ databases">
        <title>Coherence of Microcystis species and biogeography revealed through population genomics.</title>
        <authorList>
            <person name="Perez-Carrascal O.M."/>
            <person name="Terrat Y."/>
            <person name="Giani A."/>
            <person name="Fortin N."/>
            <person name="Tromas N."/>
            <person name="Shapiro B.J."/>
        </authorList>
    </citation>
    <scope>NUCLEOTIDE SEQUENCE [LARGE SCALE GENOMIC DNA]</scope>
    <source>
        <strain evidence="2">Ma_MB_S_20031200_S102</strain>
    </source>
</reference>
<gene>
    <name evidence="2" type="ORF">EWV92_01615</name>
</gene>
<proteinExistence type="predicted"/>
<dbReference type="EMBL" id="SFBI01000017">
    <property type="protein sequence ID" value="TRU42481.1"/>
    <property type="molecule type" value="Genomic_DNA"/>
</dbReference>
<accession>A0A552F700</accession>